<dbReference type="InterPro" id="IPR023753">
    <property type="entry name" value="FAD/NAD-binding_dom"/>
</dbReference>
<evidence type="ECO:0000256" key="7">
    <source>
        <dbReference type="ARBA" id="ARBA00023027"/>
    </source>
</evidence>
<accession>A0A7W5H1M4</accession>
<evidence type="ECO:0000256" key="4">
    <source>
        <dbReference type="ARBA" id="ARBA00022827"/>
    </source>
</evidence>
<gene>
    <name evidence="11" type="ORF">FHX64_000932</name>
</gene>
<name>A0A7W5H1M4_9PORP</name>
<evidence type="ECO:0000313" key="11">
    <source>
        <dbReference type="EMBL" id="MBB3186769.1"/>
    </source>
</evidence>
<evidence type="ECO:0000256" key="1">
    <source>
        <dbReference type="ARBA" id="ARBA00005272"/>
    </source>
</evidence>
<comment type="caution">
    <text evidence="11">The sequence shown here is derived from an EMBL/GenBank/DDBJ whole genome shotgun (WGS) entry which is preliminary data.</text>
</comment>
<protein>
    <recommendedName>
        <fullName evidence="2">NADH:ubiquinone reductase (non-electrogenic)</fullName>
        <ecNumber evidence="2">1.6.5.9</ecNumber>
    </recommendedName>
</protein>
<dbReference type="SUPFAM" id="SSF51905">
    <property type="entry name" value="FAD/NAD(P)-binding domain"/>
    <property type="match status" value="1"/>
</dbReference>
<evidence type="ECO:0000256" key="5">
    <source>
        <dbReference type="ARBA" id="ARBA00022946"/>
    </source>
</evidence>
<dbReference type="GO" id="GO:0050136">
    <property type="term" value="F:NADH dehydrogenase (quinone) (non-electrogenic) activity"/>
    <property type="evidence" value="ECO:0007669"/>
    <property type="project" value="UniProtKB-EC"/>
</dbReference>
<keyword evidence="5" id="KW-0809">Transit peptide</keyword>
<feature type="domain" description="FAD/NAD(P)-binding" evidence="9">
    <location>
        <begin position="15"/>
        <end position="333"/>
    </location>
</feature>
<evidence type="ECO:0000313" key="12">
    <source>
        <dbReference type="Proteomes" id="UP000544222"/>
    </source>
</evidence>
<reference evidence="11 12" key="1">
    <citation type="submission" date="2020-08" db="EMBL/GenBank/DDBJ databases">
        <title>Genomic Encyclopedia of Type Strains, Phase IV (KMG-IV): sequencing the most valuable type-strain genomes for metagenomic binning, comparative biology and taxonomic classification.</title>
        <authorList>
            <person name="Goeker M."/>
        </authorList>
    </citation>
    <scope>NUCLEOTIDE SEQUENCE [LARGE SCALE GENOMIC DNA]</scope>
    <source>
        <strain evidence="11 12">DSM 27471</strain>
    </source>
</reference>
<dbReference type="Gene3D" id="3.50.50.100">
    <property type="match status" value="1"/>
</dbReference>
<dbReference type="PANTHER" id="PTHR43706">
    <property type="entry name" value="NADH DEHYDROGENASE"/>
    <property type="match status" value="1"/>
</dbReference>
<comment type="similarity">
    <text evidence="1">Belongs to the NADH dehydrogenase family.</text>
</comment>
<keyword evidence="6 11" id="KW-0560">Oxidoreductase</keyword>
<dbReference type="EMBL" id="JACHYB010000001">
    <property type="protein sequence ID" value="MBB3186769.1"/>
    <property type="molecule type" value="Genomic_DNA"/>
</dbReference>
<evidence type="ECO:0000256" key="3">
    <source>
        <dbReference type="ARBA" id="ARBA00022630"/>
    </source>
</evidence>
<dbReference type="EC" id="1.6.5.9" evidence="2"/>
<organism evidence="11 12">
    <name type="scientific">Microbacter margulisiae</name>
    <dbReference type="NCBI Taxonomy" id="1350067"/>
    <lineage>
        <taxon>Bacteria</taxon>
        <taxon>Pseudomonadati</taxon>
        <taxon>Bacteroidota</taxon>
        <taxon>Bacteroidia</taxon>
        <taxon>Bacteroidales</taxon>
        <taxon>Porphyromonadaceae</taxon>
        <taxon>Microbacter</taxon>
    </lineage>
</organism>
<dbReference type="Pfam" id="PF07992">
    <property type="entry name" value="Pyr_redox_2"/>
    <property type="match status" value="1"/>
</dbReference>
<dbReference type="Pfam" id="PF22366">
    <property type="entry name" value="NDH2_C"/>
    <property type="match status" value="1"/>
</dbReference>
<dbReference type="InterPro" id="IPR045024">
    <property type="entry name" value="NDH-2"/>
</dbReference>
<keyword evidence="4" id="KW-0274">FAD</keyword>
<keyword evidence="3" id="KW-0285">Flavoprotein</keyword>
<sequence>MTTICNIPSTKDKKRVVIIGGGFAGLKLATLLDSRYYQTVLLDKRNYHQFQPLFYQVATSGLEPSTISFPFRKIFQQKKELHFRLCSAETINTELNYVETSIGRIRYDYLVIATGCDTNFFGNQALKEATLPLKSTTEAMTMRNQIIYTLECATSTDNKEERQKLLNFVIVGGGATGVELAGALAEMRKFILPKDYPDFKVQRMQIYLIDGANRLLGAFSEKTSKIAYDYLSKMHVNITLGATVNSYENEIVTLSNGEQVPTKNLFWVAGVKANSLDGFDKQLYGRGNRLIVNEFNQINGFKNVFAVGDTALMTTPEWPNGHPQVAQPAIQQAENLVNNLNRMAKENGAFKPFKYNDKGSLATIGRNTAVAELPLAKFYGFWAWLLWLFVHLRSIVGVKNRLFTFFNWLWSYLTYDQSLRLLLKDEIPVSEGKPCETDSITQNP</sequence>
<feature type="domain" description="External alternative NADH-ubiquinone oxidoreductase-like C-terminal" evidence="10">
    <location>
        <begin position="358"/>
        <end position="413"/>
    </location>
</feature>
<dbReference type="Proteomes" id="UP000544222">
    <property type="component" value="Unassembled WGS sequence"/>
</dbReference>
<dbReference type="RefSeq" id="WP_183412614.1">
    <property type="nucleotide sequence ID" value="NZ_JACHYB010000001.1"/>
</dbReference>
<proteinExistence type="inferred from homology"/>
<dbReference type="AlphaFoldDB" id="A0A7W5H1M4"/>
<keyword evidence="12" id="KW-1185">Reference proteome</keyword>
<dbReference type="PRINTS" id="PR00368">
    <property type="entry name" value="FADPNR"/>
</dbReference>
<evidence type="ECO:0000256" key="6">
    <source>
        <dbReference type="ARBA" id="ARBA00023002"/>
    </source>
</evidence>
<evidence type="ECO:0000256" key="2">
    <source>
        <dbReference type="ARBA" id="ARBA00012637"/>
    </source>
</evidence>
<evidence type="ECO:0000259" key="9">
    <source>
        <dbReference type="Pfam" id="PF07992"/>
    </source>
</evidence>
<keyword evidence="7" id="KW-0520">NAD</keyword>
<dbReference type="PRINTS" id="PR00411">
    <property type="entry name" value="PNDRDTASEI"/>
</dbReference>
<evidence type="ECO:0000259" key="10">
    <source>
        <dbReference type="Pfam" id="PF22366"/>
    </source>
</evidence>
<comment type="catalytic activity">
    <reaction evidence="8">
        <text>a quinone + NADH + H(+) = a quinol + NAD(+)</text>
        <dbReference type="Rhea" id="RHEA:46160"/>
        <dbReference type="ChEBI" id="CHEBI:15378"/>
        <dbReference type="ChEBI" id="CHEBI:24646"/>
        <dbReference type="ChEBI" id="CHEBI:57540"/>
        <dbReference type="ChEBI" id="CHEBI:57945"/>
        <dbReference type="ChEBI" id="CHEBI:132124"/>
        <dbReference type="EC" id="1.6.5.9"/>
    </reaction>
</comment>
<evidence type="ECO:0000256" key="8">
    <source>
        <dbReference type="ARBA" id="ARBA00047599"/>
    </source>
</evidence>
<dbReference type="PANTHER" id="PTHR43706:SF47">
    <property type="entry name" value="EXTERNAL NADH-UBIQUINONE OXIDOREDUCTASE 1, MITOCHONDRIAL-RELATED"/>
    <property type="match status" value="1"/>
</dbReference>
<dbReference type="InterPro" id="IPR054585">
    <property type="entry name" value="NDH2-like_C"/>
</dbReference>
<dbReference type="InterPro" id="IPR036188">
    <property type="entry name" value="FAD/NAD-bd_sf"/>
</dbReference>